<dbReference type="InterPro" id="IPR011051">
    <property type="entry name" value="RmlC_Cupin_sf"/>
</dbReference>
<protein>
    <recommendedName>
        <fullName evidence="3">Peptide synthetase</fullName>
    </recommendedName>
</protein>
<accession>A0ABZ2L0T5</accession>
<gene>
    <name evidence="1" type="ORF">LVJ94_46545</name>
</gene>
<sequence length="492" mass="55292">MGAVDPQSPKRTFAFDDWDGHARGATEGIRQFAAHEALRSAMVEELELDDEFHRRAARPEDLAFIKFSRPVTPDTVTQLPFLASQRILLSLHELSIAGLPRDGSAESFDRVARFYDEEHRMLGAQILPFLEAFSFDFLERGSSSAPSTGAARKDELLNRVRVLVRTEAAFWGSVFERFAEMGYVEEGTRFALIQTWALAPSKRAALARATASRFFEPLGPSLAPRLVTHAPSDADVRRLAHRVGVKRQQHSYWQFYLSTSLASCNFLHALARRPDRALRLYGAAFAAEAEWLAFGCFTGMAGAKLGLEGANDVNDDGMTRSLVDDLAHRFEQTLDIVERRWGARGLDEVERGLGMAEALGTSVRRNLGEQFRWLSSVEVYKEIARRIDARIRAERPDIDRETFVEPREMCSTTHVHDDHRLVVIETGNMIFWGNLGMELRLAPGEMVLVPMGRLHGSSIESDECIYHQPIIPEDWVQSLVADLDPRGAAIRI</sequence>
<evidence type="ECO:0008006" key="3">
    <source>
        <dbReference type="Google" id="ProtNLM"/>
    </source>
</evidence>
<keyword evidence="2" id="KW-1185">Reference proteome</keyword>
<organism evidence="1 2">
    <name type="scientific">Pendulispora rubella</name>
    <dbReference type="NCBI Taxonomy" id="2741070"/>
    <lineage>
        <taxon>Bacteria</taxon>
        <taxon>Pseudomonadati</taxon>
        <taxon>Myxococcota</taxon>
        <taxon>Myxococcia</taxon>
        <taxon>Myxococcales</taxon>
        <taxon>Sorangiineae</taxon>
        <taxon>Pendulisporaceae</taxon>
        <taxon>Pendulispora</taxon>
    </lineage>
</organism>
<dbReference type="Proteomes" id="UP001374803">
    <property type="component" value="Chromosome"/>
</dbReference>
<dbReference type="EMBL" id="CP089983">
    <property type="protein sequence ID" value="WXB04352.1"/>
    <property type="molecule type" value="Genomic_DNA"/>
</dbReference>
<dbReference type="RefSeq" id="WP_394833991.1">
    <property type="nucleotide sequence ID" value="NZ_CP089929.1"/>
</dbReference>
<dbReference type="SUPFAM" id="SSF51182">
    <property type="entry name" value="RmlC-like cupins"/>
    <property type="match status" value="1"/>
</dbReference>
<name>A0ABZ2L0T5_9BACT</name>
<reference evidence="1" key="1">
    <citation type="submission" date="2021-12" db="EMBL/GenBank/DDBJ databases">
        <title>Discovery of the Pendulisporaceae a myxobacterial family with distinct sporulation behavior and unique specialized metabolism.</title>
        <authorList>
            <person name="Garcia R."/>
            <person name="Popoff A."/>
            <person name="Bader C.D."/>
            <person name="Loehr J."/>
            <person name="Walesch S."/>
            <person name="Walt C."/>
            <person name="Boldt J."/>
            <person name="Bunk B."/>
            <person name="Haeckl F.J.F.P.J."/>
            <person name="Gunesch A.P."/>
            <person name="Birkelbach J."/>
            <person name="Nuebel U."/>
            <person name="Pietschmann T."/>
            <person name="Bach T."/>
            <person name="Mueller R."/>
        </authorList>
    </citation>
    <scope>NUCLEOTIDE SEQUENCE</scope>
    <source>
        <strain evidence="1">MSr11367</strain>
    </source>
</reference>
<proteinExistence type="predicted"/>
<evidence type="ECO:0000313" key="2">
    <source>
        <dbReference type="Proteomes" id="UP001374803"/>
    </source>
</evidence>
<evidence type="ECO:0000313" key="1">
    <source>
        <dbReference type="EMBL" id="WXB04352.1"/>
    </source>
</evidence>